<dbReference type="EMBL" id="MU276603">
    <property type="protein sequence ID" value="KAI0038068.1"/>
    <property type="molecule type" value="Genomic_DNA"/>
</dbReference>
<evidence type="ECO:0000313" key="2">
    <source>
        <dbReference type="Proteomes" id="UP000814033"/>
    </source>
</evidence>
<sequence>MSPPDLSFIHWKHVRFLPQDLDPAPELNFTVQSTTLSQDMNVWVVHNARGQLSQAGIPALDATQVGPSLVLRLYPFENGEQVRNADLQNLAVLQHALRPFNGAVVAPSFVVPGIVYVRREMKIPALLMAAVDGTSVQSLPGGGPYARGVLARAAGSLQQLGSALHRQGMTLGYISASNVMLEHARLRPEDDGWGPRALSGRVVLTNWTDLRDRTTNTQTSAHRFHEEIRRLVDTITRLAQ</sequence>
<reference evidence="1" key="2">
    <citation type="journal article" date="2022" name="New Phytol.">
        <title>Evolutionary transition to the ectomycorrhizal habit in the genomes of a hyperdiverse lineage of mushroom-forming fungi.</title>
        <authorList>
            <person name="Looney B."/>
            <person name="Miyauchi S."/>
            <person name="Morin E."/>
            <person name="Drula E."/>
            <person name="Courty P.E."/>
            <person name="Kohler A."/>
            <person name="Kuo A."/>
            <person name="LaButti K."/>
            <person name="Pangilinan J."/>
            <person name="Lipzen A."/>
            <person name="Riley R."/>
            <person name="Andreopoulos W."/>
            <person name="He G."/>
            <person name="Johnson J."/>
            <person name="Nolan M."/>
            <person name="Tritt A."/>
            <person name="Barry K.W."/>
            <person name="Grigoriev I.V."/>
            <person name="Nagy L.G."/>
            <person name="Hibbett D."/>
            <person name="Henrissat B."/>
            <person name="Matheny P.B."/>
            <person name="Labbe J."/>
            <person name="Martin F.M."/>
        </authorList>
    </citation>
    <scope>NUCLEOTIDE SEQUENCE</scope>
    <source>
        <strain evidence="1">FP105234-sp</strain>
    </source>
</reference>
<comment type="caution">
    <text evidence="1">The sequence shown here is derived from an EMBL/GenBank/DDBJ whole genome shotgun (WGS) entry which is preliminary data.</text>
</comment>
<evidence type="ECO:0000313" key="1">
    <source>
        <dbReference type="EMBL" id="KAI0038068.1"/>
    </source>
</evidence>
<keyword evidence="2" id="KW-1185">Reference proteome</keyword>
<proteinExistence type="predicted"/>
<organism evidence="1 2">
    <name type="scientific">Auriscalpium vulgare</name>
    <dbReference type="NCBI Taxonomy" id="40419"/>
    <lineage>
        <taxon>Eukaryota</taxon>
        <taxon>Fungi</taxon>
        <taxon>Dikarya</taxon>
        <taxon>Basidiomycota</taxon>
        <taxon>Agaricomycotina</taxon>
        <taxon>Agaricomycetes</taxon>
        <taxon>Russulales</taxon>
        <taxon>Auriscalpiaceae</taxon>
        <taxon>Auriscalpium</taxon>
    </lineage>
</organism>
<dbReference type="Proteomes" id="UP000814033">
    <property type="component" value="Unassembled WGS sequence"/>
</dbReference>
<protein>
    <submittedName>
        <fullName evidence="1">Uncharacterized protein</fullName>
    </submittedName>
</protein>
<accession>A0ACB8R216</accession>
<reference evidence="1" key="1">
    <citation type="submission" date="2021-02" db="EMBL/GenBank/DDBJ databases">
        <authorList>
            <consortium name="DOE Joint Genome Institute"/>
            <person name="Ahrendt S."/>
            <person name="Looney B.P."/>
            <person name="Miyauchi S."/>
            <person name="Morin E."/>
            <person name="Drula E."/>
            <person name="Courty P.E."/>
            <person name="Chicoki N."/>
            <person name="Fauchery L."/>
            <person name="Kohler A."/>
            <person name="Kuo A."/>
            <person name="Labutti K."/>
            <person name="Pangilinan J."/>
            <person name="Lipzen A."/>
            <person name="Riley R."/>
            <person name="Andreopoulos W."/>
            <person name="He G."/>
            <person name="Johnson J."/>
            <person name="Barry K.W."/>
            <person name="Grigoriev I.V."/>
            <person name="Nagy L."/>
            <person name="Hibbett D."/>
            <person name="Henrissat B."/>
            <person name="Matheny P.B."/>
            <person name="Labbe J."/>
            <person name="Martin F."/>
        </authorList>
    </citation>
    <scope>NUCLEOTIDE SEQUENCE</scope>
    <source>
        <strain evidence="1">FP105234-sp</strain>
    </source>
</reference>
<gene>
    <name evidence="1" type="ORF">FA95DRAFT_1298138</name>
</gene>
<name>A0ACB8R216_9AGAM</name>